<dbReference type="GO" id="GO:0004222">
    <property type="term" value="F:metalloendopeptidase activity"/>
    <property type="evidence" value="ECO:0007669"/>
    <property type="project" value="InterPro"/>
</dbReference>
<accession>A0A953NA21</accession>
<evidence type="ECO:0000256" key="3">
    <source>
        <dbReference type="RuleBase" id="RU004447"/>
    </source>
</evidence>
<dbReference type="PROSITE" id="PS00143">
    <property type="entry name" value="INSULINASE"/>
    <property type="match status" value="1"/>
</dbReference>
<dbReference type="Proteomes" id="UP000739565">
    <property type="component" value="Unassembled WGS sequence"/>
</dbReference>
<feature type="domain" description="Peptidase M16 C-terminal" evidence="6">
    <location>
        <begin position="666"/>
        <end position="845"/>
    </location>
</feature>
<keyword evidence="8" id="KW-1185">Reference proteome</keyword>
<feature type="signal peptide" evidence="4">
    <location>
        <begin position="1"/>
        <end position="26"/>
    </location>
</feature>
<proteinExistence type="inferred from homology"/>
<evidence type="ECO:0000256" key="1">
    <source>
        <dbReference type="ARBA" id="ARBA00001947"/>
    </source>
</evidence>
<dbReference type="GO" id="GO:0006508">
    <property type="term" value="P:proteolysis"/>
    <property type="evidence" value="ECO:0007669"/>
    <property type="project" value="InterPro"/>
</dbReference>
<dbReference type="Gene3D" id="3.30.830.10">
    <property type="entry name" value="Metalloenzyme, LuxS/M16 peptidase-like"/>
    <property type="match status" value="4"/>
</dbReference>
<feature type="domain" description="Peptidase M16 N-terminal" evidence="5">
    <location>
        <begin position="54"/>
        <end position="198"/>
    </location>
</feature>
<dbReference type="SUPFAM" id="SSF63411">
    <property type="entry name" value="LuxS/MPP-like metallohydrolase"/>
    <property type="match status" value="4"/>
</dbReference>
<evidence type="ECO:0000259" key="6">
    <source>
        <dbReference type="Pfam" id="PF05193"/>
    </source>
</evidence>
<evidence type="ECO:0000256" key="4">
    <source>
        <dbReference type="SAM" id="SignalP"/>
    </source>
</evidence>
<dbReference type="InterPro" id="IPR007863">
    <property type="entry name" value="Peptidase_M16_C"/>
</dbReference>
<dbReference type="GO" id="GO:0046872">
    <property type="term" value="F:metal ion binding"/>
    <property type="evidence" value="ECO:0007669"/>
    <property type="project" value="InterPro"/>
</dbReference>
<dbReference type="Pfam" id="PF05193">
    <property type="entry name" value="Peptidase_M16_C"/>
    <property type="match status" value="2"/>
</dbReference>
<dbReference type="InterPro" id="IPR011249">
    <property type="entry name" value="Metalloenz_LuxS/M16"/>
</dbReference>
<reference evidence="7" key="1">
    <citation type="submission" date="2021-07" db="EMBL/GenBank/DDBJ databases">
        <title>New genus and species of the family Alcaligenaceae.</title>
        <authorList>
            <person name="Hahn M.W."/>
        </authorList>
    </citation>
    <scope>NUCLEOTIDE SEQUENCE</scope>
    <source>
        <strain evidence="7">LF4-65</strain>
    </source>
</reference>
<evidence type="ECO:0000256" key="2">
    <source>
        <dbReference type="ARBA" id="ARBA00007261"/>
    </source>
</evidence>
<dbReference type="AlphaFoldDB" id="A0A953NA21"/>
<dbReference type="RefSeq" id="WP_259662009.1">
    <property type="nucleotide sequence ID" value="NZ_JAHXRI010000010.1"/>
</dbReference>
<dbReference type="InterPro" id="IPR001431">
    <property type="entry name" value="Pept_M16_Zn_BS"/>
</dbReference>
<feature type="chain" id="PRO_5037399285" evidence="4">
    <location>
        <begin position="27"/>
        <end position="917"/>
    </location>
</feature>
<dbReference type="PANTHER" id="PTHR11851">
    <property type="entry name" value="METALLOPROTEASE"/>
    <property type="match status" value="1"/>
</dbReference>
<gene>
    <name evidence="7" type="ORF">KZZ10_13265</name>
</gene>
<dbReference type="InterPro" id="IPR011765">
    <property type="entry name" value="Pept_M16_N"/>
</dbReference>
<name>A0A953NA21_9BURK</name>
<protein>
    <submittedName>
        <fullName evidence="7">Insulinase family protein</fullName>
    </submittedName>
</protein>
<evidence type="ECO:0000313" key="8">
    <source>
        <dbReference type="Proteomes" id="UP000739565"/>
    </source>
</evidence>
<keyword evidence="4" id="KW-0732">Signal</keyword>
<feature type="domain" description="Peptidase M16 C-terminal" evidence="6">
    <location>
        <begin position="208"/>
        <end position="383"/>
    </location>
</feature>
<dbReference type="InterPro" id="IPR050361">
    <property type="entry name" value="MPP/UQCRC_Complex"/>
</dbReference>
<sequence length="917" mass="101206">MLHQFSALKNILAGVALVLLSASGWAANPPAGVTALQSVEGVTEYRLNANGLRILLAPDDSKPSTTVNMTYLVGSRHENYGESGMAHLLEHMLFKGTPNMPNALAEFSKRGLQANGTTTVDRTNYYASFSSNPATLAWYLSWQADVMINASIKREDLDTEMTVVRNEMENGENNAFRILMQRMLGVSYEWHNYGKTTIGARSDVENVDIPKLREFYKTYYQPDNAVLVIAGKFDPEAALKDIVQSFGSIPKATRKLPPEYTVEPAQDGERRVTLRRTGGSPLVAAMYHTPSAAHKDFAALDLASMIIGDTPSGRLYKALVANKLAAGVFAFTMDRTAPGSVIFGANLQTDMDQALALNTLTATIESIAKHPFTTEELERVRNQWLKAWDQGFSDPQKISATLTEAIALGDWRLFFVIRDRIRAATLVDVQLAAERFLVQSNRTEGVYIPTDKPTRSPQLSKPNLQEELKDYTGDTGLKQASAFDPDPNNIDARTQRKTVALQKGKLQLALLPKESRGDRVNVAIQMQFGDVDSLKGQRLNTIAVAELLLKGTPTQTRQQITDRIDALGGQVGVSGAGGGLVIQLSTTAKHIDELTSFVLEVIQQANFAQEQLDEYVSKTTTSIKSSMTEPNAIASRMLARHSNPWPKDDIRYTPSFEESLTAVAGLTREQLVAYHQKFFGVSQTSASAVGAFDAAKLEQTLVQALGKWNAGAAYKRTPEPYRDIKPAQMQAETPDKANAFYIASSMLKLQDTDPDFTALSLANFMLGGSETSRLWMRIREKDGLSYNVRTRLSVSSFEQSGSLSVYAIFAPENRVRIESGIREEFERALKDGFTETEVKEAIAALLNYRKLSRAQDANLVTGWITYMDTGRDFKWSAESDKKVAALTVEQVNAALRKYVQPQNFSSVAAGDFRRKTP</sequence>
<dbReference type="Pfam" id="PF00675">
    <property type="entry name" value="Peptidase_M16"/>
    <property type="match status" value="1"/>
</dbReference>
<comment type="cofactor">
    <cofactor evidence="1">
        <name>Zn(2+)</name>
        <dbReference type="ChEBI" id="CHEBI:29105"/>
    </cofactor>
</comment>
<comment type="similarity">
    <text evidence="2 3">Belongs to the peptidase M16 family.</text>
</comment>
<dbReference type="PANTHER" id="PTHR11851:SF49">
    <property type="entry name" value="MITOCHONDRIAL-PROCESSING PEPTIDASE SUBUNIT ALPHA"/>
    <property type="match status" value="1"/>
</dbReference>
<organism evidence="7 8">
    <name type="scientific">Zwartia hollandica</name>
    <dbReference type="NCBI Taxonomy" id="324606"/>
    <lineage>
        <taxon>Bacteria</taxon>
        <taxon>Pseudomonadati</taxon>
        <taxon>Pseudomonadota</taxon>
        <taxon>Betaproteobacteria</taxon>
        <taxon>Burkholderiales</taxon>
        <taxon>Alcaligenaceae</taxon>
        <taxon>Zwartia</taxon>
    </lineage>
</organism>
<evidence type="ECO:0000259" key="5">
    <source>
        <dbReference type="Pfam" id="PF00675"/>
    </source>
</evidence>
<comment type="caution">
    <text evidence="7">The sequence shown here is derived from an EMBL/GenBank/DDBJ whole genome shotgun (WGS) entry which is preliminary data.</text>
</comment>
<dbReference type="EMBL" id="JAHXRI010000010">
    <property type="protein sequence ID" value="MBZ1351617.1"/>
    <property type="molecule type" value="Genomic_DNA"/>
</dbReference>
<evidence type="ECO:0000313" key="7">
    <source>
        <dbReference type="EMBL" id="MBZ1351617.1"/>
    </source>
</evidence>